<name>A0AAN8R9N8_9PEZI</name>
<dbReference type="InterPro" id="IPR030382">
    <property type="entry name" value="MeTrfase_TRM5/TYW2"/>
</dbReference>
<dbReference type="InterPro" id="IPR026274">
    <property type="entry name" value="tRNA_wybutosine_synth_prot_2"/>
</dbReference>
<dbReference type="GO" id="GO:0008757">
    <property type="term" value="F:S-adenosylmethionine-dependent methyltransferase activity"/>
    <property type="evidence" value="ECO:0007669"/>
    <property type="project" value="InterPro"/>
</dbReference>
<evidence type="ECO:0000256" key="1">
    <source>
        <dbReference type="ARBA" id="ARBA00049400"/>
    </source>
</evidence>
<evidence type="ECO:0000256" key="2">
    <source>
        <dbReference type="PIRNR" id="PIRNR038972"/>
    </source>
</evidence>
<comment type="function">
    <text evidence="2">S-adenosyl-L-methionine-dependent transferase that acts as a component of the wybutosine biosynthesis pathway. Wybutosine is a hyper modified guanosine with a tricyclic base found at the 3'-position adjacent to the anticodon of eukaryotic phenylalanine tRNA. Catalyzes the transfer of the alpha-amino-alpha-carboxypropyl (acp) group from S-adenosyl-L-methionine to the C-7 position of 4-demethylwyosine (imG-14) to produce wybutosine-86.</text>
</comment>
<dbReference type="GO" id="GO:0008175">
    <property type="term" value="F:tRNA methyltransferase activity"/>
    <property type="evidence" value="ECO:0007669"/>
    <property type="project" value="TreeGrafter"/>
</dbReference>
<comment type="caution">
    <text evidence="5">The sequence shown here is derived from an EMBL/GenBank/DDBJ whole genome shotgun (WGS) entry which is preliminary data.</text>
</comment>
<comment type="similarity">
    <text evidence="2">Belongs to the class I-like SAM-binding methyltransferase superfamily. TRM5/TYW2 family.</text>
</comment>
<dbReference type="PANTHER" id="PTHR23245:SF25">
    <property type="entry name" value="TRNA WYBUTOSINE-SYNTHESIZING PROTEIN 2 HOMOLOG"/>
    <property type="match status" value="1"/>
</dbReference>
<dbReference type="Proteomes" id="UP001313282">
    <property type="component" value="Unassembled WGS sequence"/>
</dbReference>
<feature type="compositionally biased region" description="Pro residues" evidence="3">
    <location>
        <begin position="10"/>
        <end position="22"/>
    </location>
</feature>
<organism evidence="5 6">
    <name type="scientific">Orbilia javanica</name>
    <dbReference type="NCBI Taxonomy" id="47235"/>
    <lineage>
        <taxon>Eukaryota</taxon>
        <taxon>Fungi</taxon>
        <taxon>Dikarya</taxon>
        <taxon>Ascomycota</taxon>
        <taxon>Pezizomycotina</taxon>
        <taxon>Orbiliomycetes</taxon>
        <taxon>Orbiliales</taxon>
        <taxon>Orbiliaceae</taxon>
        <taxon>Orbilia</taxon>
    </lineage>
</organism>
<dbReference type="CDD" id="cd02440">
    <property type="entry name" value="AdoMet_MTases"/>
    <property type="match status" value="1"/>
</dbReference>
<dbReference type="AlphaFoldDB" id="A0AAN8R9N8"/>
<keyword evidence="2" id="KW-0949">S-adenosyl-L-methionine</keyword>
<dbReference type="PIRSF" id="PIRSF038972">
    <property type="entry name" value="Trm12"/>
    <property type="match status" value="1"/>
</dbReference>
<keyword evidence="6" id="KW-1185">Reference proteome</keyword>
<dbReference type="PROSITE" id="PS51684">
    <property type="entry name" value="SAM_MT_TRM5_TYW2"/>
    <property type="match status" value="1"/>
</dbReference>
<sequence>MSTNNHIPINRPPRPPKPPRPHPSIAALSTFISNLPQNAGAQPPPLPSKLRYDVYGPLLLLPPTSPLASPPWSTYISSLPLQYQLDLYKALAESLNVTHIAINSPIPSKSVDNQNQIRAPQITPIYGSFGPLDSVEFEKVFWTSTVQHGVFQTWCPLHTMFSRGNITEKARVHDLVDRQLGMLRKRDKGGMRVGAVDLFVGIGYFAFSYLKAGVDVVYGWDINPWSIEGCRRGALGNKWRVRVGSSTTDSGDRDGVGVERSEEEERLVIFAESNEYAPTRLRRIKEDAEQRGKKWVHIMHVNLGLLPTSAGAYETALEVLGLNDGDGEAWVHVHENVAKEDADGMKSDIEKRFGELAGKVWDPEGFEVGVEVEHVEFVKSWAPGVWHCVFDVKVSWRRIIISSTGSLSGEGEG</sequence>
<dbReference type="PANTHER" id="PTHR23245">
    <property type="entry name" value="TRNA METHYLTRANSFERASE"/>
    <property type="match status" value="1"/>
</dbReference>
<dbReference type="GO" id="GO:0005737">
    <property type="term" value="C:cytoplasm"/>
    <property type="evidence" value="ECO:0007669"/>
    <property type="project" value="UniProtKB-SubCell"/>
</dbReference>
<dbReference type="GO" id="GO:0031591">
    <property type="term" value="P:wybutosine biosynthetic process"/>
    <property type="evidence" value="ECO:0007669"/>
    <property type="project" value="InterPro"/>
</dbReference>
<dbReference type="GO" id="GO:0030488">
    <property type="term" value="P:tRNA methylation"/>
    <property type="evidence" value="ECO:0007669"/>
    <property type="project" value="TreeGrafter"/>
</dbReference>
<proteinExistence type="inferred from homology"/>
<dbReference type="EMBL" id="JAVHNR010000010">
    <property type="protein sequence ID" value="KAK6331637.1"/>
    <property type="molecule type" value="Genomic_DNA"/>
</dbReference>
<evidence type="ECO:0000256" key="3">
    <source>
        <dbReference type="SAM" id="MobiDB-lite"/>
    </source>
</evidence>
<evidence type="ECO:0000313" key="6">
    <source>
        <dbReference type="Proteomes" id="UP001313282"/>
    </source>
</evidence>
<reference evidence="5 6" key="1">
    <citation type="submission" date="2019-10" db="EMBL/GenBank/DDBJ databases">
        <authorList>
            <person name="Palmer J.M."/>
        </authorList>
    </citation>
    <scope>NUCLEOTIDE SEQUENCE [LARGE SCALE GENOMIC DNA]</scope>
    <source>
        <strain evidence="5 6">TWF718</strain>
    </source>
</reference>
<keyword evidence="2" id="KW-0808">Transferase</keyword>
<accession>A0AAN8R9N8</accession>
<dbReference type="InterPro" id="IPR029063">
    <property type="entry name" value="SAM-dependent_MTases_sf"/>
</dbReference>
<evidence type="ECO:0000259" key="4">
    <source>
        <dbReference type="PROSITE" id="PS51684"/>
    </source>
</evidence>
<dbReference type="SUPFAM" id="SSF53335">
    <property type="entry name" value="S-adenosyl-L-methionine-dependent methyltransferases"/>
    <property type="match status" value="1"/>
</dbReference>
<feature type="region of interest" description="Disordered" evidence="3">
    <location>
        <begin position="1"/>
        <end position="24"/>
    </location>
</feature>
<keyword evidence="2" id="KW-0963">Cytoplasm</keyword>
<comment type="subcellular location">
    <subcellularLocation>
        <location evidence="2">Cytoplasm</location>
    </subcellularLocation>
</comment>
<dbReference type="Gene3D" id="3.40.50.150">
    <property type="entry name" value="Vaccinia Virus protein VP39"/>
    <property type="match status" value="1"/>
</dbReference>
<comment type="pathway">
    <text evidence="2">tRNA modification; wybutosine-tRNA(Phe) biosynthesis.</text>
</comment>
<feature type="domain" description="SAM-dependent methyltransferase TRM5/TYW2-type" evidence="4">
    <location>
        <begin position="88"/>
        <end position="396"/>
    </location>
</feature>
<dbReference type="GO" id="GO:0102522">
    <property type="term" value="F:tRNA 4-demethylwyosine alpha-amino-alpha-carboxypropyltransferase activity"/>
    <property type="evidence" value="ECO:0007669"/>
    <property type="project" value="UniProtKB-EC"/>
</dbReference>
<protein>
    <recommendedName>
        <fullName evidence="2">tRNA wybutosine-synthesizing protein 2</fullName>
        <shortName evidence="2">tRNA-yW-synthesizing protein 2</shortName>
    </recommendedName>
    <alternativeName>
        <fullName evidence="2">tRNA(Phe) (4-demethylwyosine(37)-C(7)) aminocarboxypropyltransferase</fullName>
    </alternativeName>
</protein>
<keyword evidence="2" id="KW-0819">tRNA processing</keyword>
<gene>
    <name evidence="5" type="ORF">TWF718_002186</name>
</gene>
<comment type="catalytic activity">
    <reaction evidence="1">
        <text>4-demethylwyosine(37) in tRNA(Phe) + S-adenosyl-L-methionine = 4-demethyl-7-[(3S)-3-amino-3-carboxypropyl]wyosine(37) in tRNA(Phe) + S-methyl-5'-thioadenosine + H(+)</text>
        <dbReference type="Rhea" id="RHEA:36355"/>
        <dbReference type="Rhea" id="RHEA-COMP:10164"/>
        <dbReference type="Rhea" id="RHEA-COMP:10378"/>
        <dbReference type="ChEBI" id="CHEBI:15378"/>
        <dbReference type="ChEBI" id="CHEBI:17509"/>
        <dbReference type="ChEBI" id="CHEBI:59789"/>
        <dbReference type="ChEBI" id="CHEBI:64315"/>
        <dbReference type="ChEBI" id="CHEBI:73550"/>
        <dbReference type="EC" id="2.5.1.114"/>
    </reaction>
</comment>
<evidence type="ECO:0000313" key="5">
    <source>
        <dbReference type="EMBL" id="KAK6331637.1"/>
    </source>
</evidence>